<dbReference type="Pfam" id="PF04024">
    <property type="entry name" value="PspC"/>
    <property type="match status" value="1"/>
</dbReference>
<evidence type="ECO:0000256" key="5">
    <source>
        <dbReference type="ARBA" id="ARBA00023136"/>
    </source>
</evidence>
<name>A0ABY5VLA6_9FIRM</name>
<evidence type="ECO:0000256" key="1">
    <source>
        <dbReference type="ARBA" id="ARBA00004162"/>
    </source>
</evidence>
<dbReference type="InterPro" id="IPR052027">
    <property type="entry name" value="PspC"/>
</dbReference>
<evidence type="ECO:0000256" key="2">
    <source>
        <dbReference type="ARBA" id="ARBA00022475"/>
    </source>
</evidence>
<sequence length="60" mass="6555">MENKRLYRSSTNYMLAGVCGGIAEYFNIDPTLVRLGWVLFSCLGGSGILAYIIAAIIIPK</sequence>
<reference evidence="8" key="1">
    <citation type="journal article" date="2022" name="Cell">
        <title>Design, construction, and in vivo augmentation of a complex gut microbiome.</title>
        <authorList>
            <person name="Cheng A.G."/>
            <person name="Ho P.Y."/>
            <person name="Aranda-Diaz A."/>
            <person name="Jain S."/>
            <person name="Yu F.B."/>
            <person name="Meng X."/>
            <person name="Wang M."/>
            <person name="Iakiviak M."/>
            <person name="Nagashima K."/>
            <person name="Zhao A."/>
            <person name="Murugkar P."/>
            <person name="Patil A."/>
            <person name="Atabakhsh K."/>
            <person name="Weakley A."/>
            <person name="Yan J."/>
            <person name="Brumbaugh A.R."/>
            <person name="Higginbottom S."/>
            <person name="Dimas A."/>
            <person name="Shiver A.L."/>
            <person name="Deutschbauer A."/>
            <person name="Neff N."/>
            <person name="Sonnenburg J.L."/>
            <person name="Huang K.C."/>
            <person name="Fischbach M.A."/>
        </authorList>
    </citation>
    <scope>NUCLEOTIDE SEQUENCE</scope>
    <source>
        <strain evidence="8">DSM 19829</strain>
    </source>
</reference>
<comment type="subcellular location">
    <subcellularLocation>
        <location evidence="1">Cell membrane</location>
        <topology evidence="1">Single-pass membrane protein</topology>
    </subcellularLocation>
</comment>
<keyword evidence="3 6" id="KW-0812">Transmembrane</keyword>
<evidence type="ECO:0000259" key="7">
    <source>
        <dbReference type="Pfam" id="PF04024"/>
    </source>
</evidence>
<evidence type="ECO:0000313" key="8">
    <source>
        <dbReference type="EMBL" id="UWP60303.1"/>
    </source>
</evidence>
<keyword evidence="2" id="KW-1003">Cell membrane</keyword>
<evidence type="ECO:0000313" key="9">
    <source>
        <dbReference type="Proteomes" id="UP001060164"/>
    </source>
</evidence>
<keyword evidence="9" id="KW-1185">Reference proteome</keyword>
<keyword evidence="5 6" id="KW-0472">Membrane</keyword>
<keyword evidence="4 6" id="KW-1133">Transmembrane helix</keyword>
<dbReference type="InterPro" id="IPR007168">
    <property type="entry name" value="Phageshock_PspC_N"/>
</dbReference>
<proteinExistence type="predicted"/>
<dbReference type="PANTHER" id="PTHR33885">
    <property type="entry name" value="PHAGE SHOCK PROTEIN C"/>
    <property type="match status" value="1"/>
</dbReference>
<dbReference type="EMBL" id="CP102290">
    <property type="protein sequence ID" value="UWP60303.1"/>
    <property type="molecule type" value="Genomic_DNA"/>
</dbReference>
<evidence type="ECO:0000256" key="6">
    <source>
        <dbReference type="SAM" id="Phobius"/>
    </source>
</evidence>
<evidence type="ECO:0000256" key="4">
    <source>
        <dbReference type="ARBA" id="ARBA00022989"/>
    </source>
</evidence>
<feature type="domain" description="Phage shock protein PspC N-terminal" evidence="7">
    <location>
        <begin position="4"/>
        <end position="60"/>
    </location>
</feature>
<feature type="transmembrane region" description="Helical" evidence="6">
    <location>
        <begin position="34"/>
        <end position="58"/>
    </location>
</feature>
<dbReference type="RefSeq" id="WP_028528674.1">
    <property type="nucleotide sequence ID" value="NZ_CABLBR010000013.1"/>
</dbReference>
<organism evidence="8 9">
    <name type="scientific">Ruminococcus gauvreauii</name>
    <dbReference type="NCBI Taxonomy" id="438033"/>
    <lineage>
        <taxon>Bacteria</taxon>
        <taxon>Bacillati</taxon>
        <taxon>Bacillota</taxon>
        <taxon>Clostridia</taxon>
        <taxon>Eubacteriales</taxon>
        <taxon>Oscillospiraceae</taxon>
        <taxon>Ruminococcus</taxon>
    </lineage>
</organism>
<dbReference type="Proteomes" id="UP001060164">
    <property type="component" value="Chromosome"/>
</dbReference>
<accession>A0ABY5VLA6</accession>
<evidence type="ECO:0000256" key="3">
    <source>
        <dbReference type="ARBA" id="ARBA00022692"/>
    </source>
</evidence>
<dbReference type="PANTHER" id="PTHR33885:SF3">
    <property type="entry name" value="PHAGE SHOCK PROTEIN C"/>
    <property type="match status" value="1"/>
</dbReference>
<gene>
    <name evidence="8" type="ORF">NQ502_04405</name>
</gene>
<protein>
    <submittedName>
        <fullName evidence="8">PspC domain-containing protein</fullName>
    </submittedName>
</protein>